<dbReference type="InterPro" id="IPR000836">
    <property type="entry name" value="PRTase_dom"/>
</dbReference>
<dbReference type="GO" id="GO:0044205">
    <property type="term" value="P:'de novo' UMP biosynthetic process"/>
    <property type="evidence" value="ECO:0007669"/>
    <property type="project" value="UniProtKB-UniRule"/>
</dbReference>
<feature type="domain" description="PilZ" evidence="8">
    <location>
        <begin position="2"/>
        <end position="97"/>
    </location>
</feature>
<dbReference type="Pfam" id="PF00156">
    <property type="entry name" value="Pribosyltran"/>
    <property type="match status" value="1"/>
</dbReference>
<comment type="function">
    <text evidence="6">Catalyzes the transfer of a ribosyl phosphate group from 5-phosphoribose 1-diphosphate to orotate, leading to the formation of orotidine monophosphate (OMP).</text>
</comment>
<dbReference type="GO" id="GO:0000287">
    <property type="term" value="F:magnesium ion binding"/>
    <property type="evidence" value="ECO:0007669"/>
    <property type="project" value="UniProtKB-UniRule"/>
</dbReference>
<comment type="caution">
    <text evidence="6">Lacks conserved residue(s) required for the propagation of feature annotation.</text>
</comment>
<proteinExistence type="inferred from homology"/>
<evidence type="ECO:0000256" key="1">
    <source>
        <dbReference type="ARBA" id="ARBA00004889"/>
    </source>
</evidence>
<dbReference type="EC" id="2.4.2.10" evidence="2 6"/>
<dbReference type="InterPro" id="IPR009875">
    <property type="entry name" value="PilZ_domain"/>
</dbReference>
<keyword evidence="6" id="KW-0460">Magnesium</keyword>
<dbReference type="GO" id="GO:0035438">
    <property type="term" value="F:cyclic-di-GMP binding"/>
    <property type="evidence" value="ECO:0007669"/>
    <property type="project" value="InterPro"/>
</dbReference>
<dbReference type="AlphaFoldDB" id="A0A7C4NS98"/>
<dbReference type="InterPro" id="IPR023031">
    <property type="entry name" value="OPRT"/>
</dbReference>
<comment type="subunit">
    <text evidence="6">Homodimer.</text>
</comment>
<keyword evidence="5 6" id="KW-0665">Pyrimidine biosynthesis</keyword>
<comment type="catalytic activity">
    <reaction evidence="6">
        <text>orotidine 5'-phosphate + diphosphate = orotate + 5-phospho-alpha-D-ribose 1-diphosphate</text>
        <dbReference type="Rhea" id="RHEA:10380"/>
        <dbReference type="ChEBI" id="CHEBI:30839"/>
        <dbReference type="ChEBI" id="CHEBI:33019"/>
        <dbReference type="ChEBI" id="CHEBI:57538"/>
        <dbReference type="ChEBI" id="CHEBI:58017"/>
        <dbReference type="EC" id="2.4.2.10"/>
    </reaction>
</comment>
<evidence type="ECO:0000256" key="4">
    <source>
        <dbReference type="ARBA" id="ARBA00022679"/>
    </source>
</evidence>
<dbReference type="PANTHER" id="PTHR19278">
    <property type="entry name" value="OROTATE PHOSPHORIBOSYLTRANSFERASE"/>
    <property type="match status" value="1"/>
</dbReference>
<keyword evidence="4 6" id="KW-0808">Transferase</keyword>
<feature type="domain" description="Phosphoribosyltransferase" evidence="7">
    <location>
        <begin position="215"/>
        <end position="293"/>
    </location>
</feature>
<feature type="binding site" evidence="6">
    <location>
        <position position="286"/>
    </location>
    <ligand>
        <name>orotate</name>
        <dbReference type="ChEBI" id="CHEBI:30839"/>
    </ligand>
</feature>
<evidence type="ECO:0000313" key="9">
    <source>
        <dbReference type="EMBL" id="HGQ85384.1"/>
    </source>
</evidence>
<evidence type="ECO:0000256" key="2">
    <source>
        <dbReference type="ARBA" id="ARBA00011971"/>
    </source>
</evidence>
<comment type="pathway">
    <text evidence="1 6">Pyrimidine metabolism; UMP biosynthesis via de novo pathway; UMP from orotate: step 1/2.</text>
</comment>
<dbReference type="SUPFAM" id="SSF141371">
    <property type="entry name" value="PilZ domain-like"/>
    <property type="match status" value="1"/>
</dbReference>
<feature type="binding site" evidence="6">
    <location>
        <position position="232"/>
    </location>
    <ligand>
        <name>5-phospho-alpha-D-ribose 1-diphosphate</name>
        <dbReference type="ChEBI" id="CHEBI:58017"/>
        <note>ligand shared between dimeric partners</note>
    </ligand>
</feature>
<name>A0A7C4NS98_9BACT</name>
<evidence type="ECO:0000259" key="7">
    <source>
        <dbReference type="Pfam" id="PF00156"/>
    </source>
</evidence>
<protein>
    <recommendedName>
        <fullName evidence="2 6">Orotate phosphoribosyltransferase</fullName>
        <shortName evidence="6">OPRT</shortName>
        <shortName evidence="6">OPRTase</shortName>
        <ecNumber evidence="2 6">2.4.2.10</ecNumber>
    </recommendedName>
</protein>
<dbReference type="Pfam" id="PF07238">
    <property type="entry name" value="PilZ"/>
    <property type="match status" value="1"/>
</dbReference>
<evidence type="ECO:0000256" key="5">
    <source>
        <dbReference type="ARBA" id="ARBA00022975"/>
    </source>
</evidence>
<comment type="similarity">
    <text evidence="6">Belongs to the purine/pyrimidine phosphoribosyltransferase family. PyrE subfamily.</text>
</comment>
<dbReference type="PANTHER" id="PTHR19278:SF9">
    <property type="entry name" value="URIDINE 5'-MONOPHOSPHATE SYNTHASE"/>
    <property type="match status" value="1"/>
</dbReference>
<dbReference type="EMBL" id="DSZN01000059">
    <property type="protein sequence ID" value="HGQ85384.1"/>
    <property type="molecule type" value="Genomic_DNA"/>
</dbReference>
<feature type="binding site" evidence="6">
    <location>
        <position position="258"/>
    </location>
    <ligand>
        <name>orotate</name>
        <dbReference type="ChEBI" id="CHEBI:30839"/>
    </ligand>
</feature>
<keyword evidence="3 6" id="KW-0328">Glycosyltransferase</keyword>
<dbReference type="SUPFAM" id="SSF53271">
    <property type="entry name" value="PRTase-like"/>
    <property type="match status" value="1"/>
</dbReference>
<dbReference type="Gene3D" id="2.40.10.220">
    <property type="entry name" value="predicted glycosyltransferase like domains"/>
    <property type="match status" value="1"/>
</dbReference>
<feature type="binding site" evidence="6">
    <location>
        <position position="228"/>
    </location>
    <ligand>
        <name>5-phospho-alpha-D-ribose 1-diphosphate</name>
        <dbReference type="ChEBI" id="CHEBI:58017"/>
        <note>ligand shared between dimeric partners</note>
    </ligand>
</feature>
<evidence type="ECO:0000256" key="3">
    <source>
        <dbReference type="ARBA" id="ARBA00022676"/>
    </source>
</evidence>
<comment type="caution">
    <text evidence="9">The sequence shown here is derived from an EMBL/GenBank/DDBJ whole genome shotgun (WGS) entry which is preliminary data.</text>
</comment>
<sequence>MKRKFSRIPISNTVEFFWQNKSYEGVLKDLSYGGLYIESKIIPSIDEEIPIVLFLEGAQPSIKLFFKGKVVRTNKEGFAVKYTYISPESFEHFKNFVNYNYPSLEIAEKEVYRFLGEAHPLFKGFINLNILALKNEILKFILERAFLYSPNKPFILSSGKESPYYLDCRKITLYSLTFGLIGALFWQKIKYLGVDGVAGMSIGADPIVCSILAKANEEDIPLEGIFVRKEPKKYGTQKQIEGNIREGMDIVLVEDVVTTGSSVLKAAKILEKEKLHIIKIFALVDREEGGKENIEAKGYEFEAFFTLSEILKKHQELSNKNA</sequence>
<feature type="binding site" description="in other chain" evidence="6">
    <location>
        <begin position="254"/>
        <end position="262"/>
    </location>
    <ligand>
        <name>5-phospho-alpha-D-ribose 1-diphosphate</name>
        <dbReference type="ChEBI" id="CHEBI:58017"/>
        <note>ligand shared between dimeric partners</note>
    </ligand>
</feature>
<dbReference type="CDD" id="cd06223">
    <property type="entry name" value="PRTases_typeI"/>
    <property type="match status" value="1"/>
</dbReference>
<dbReference type="HAMAP" id="MF_01208">
    <property type="entry name" value="PyrE"/>
    <property type="match status" value="1"/>
</dbReference>
<dbReference type="Gene3D" id="3.40.50.2020">
    <property type="match status" value="1"/>
</dbReference>
<organism evidence="9">
    <name type="scientific">Thermodesulfobacterium geofontis</name>
    <dbReference type="NCBI Taxonomy" id="1295609"/>
    <lineage>
        <taxon>Bacteria</taxon>
        <taxon>Pseudomonadati</taxon>
        <taxon>Thermodesulfobacteriota</taxon>
        <taxon>Thermodesulfobacteria</taxon>
        <taxon>Thermodesulfobacteriales</taxon>
        <taxon>Thermodesulfobacteriaceae</taxon>
        <taxon>Thermodesulfobacterium</taxon>
    </lineage>
</organism>
<dbReference type="UniPathway" id="UPA00070">
    <property type="reaction ID" value="UER00119"/>
</dbReference>
<feature type="binding site" description="in other chain" evidence="6">
    <location>
        <position position="229"/>
    </location>
    <ligand>
        <name>5-phospho-alpha-D-ribose 1-diphosphate</name>
        <dbReference type="ChEBI" id="CHEBI:58017"/>
        <note>ligand shared between dimeric partners</note>
    </ligand>
</feature>
<evidence type="ECO:0000256" key="6">
    <source>
        <dbReference type="HAMAP-Rule" id="MF_01208"/>
    </source>
</evidence>
<dbReference type="InterPro" id="IPR029057">
    <property type="entry name" value="PRTase-like"/>
</dbReference>
<dbReference type="NCBIfam" id="TIGR00336">
    <property type="entry name" value="pyrE"/>
    <property type="match status" value="1"/>
</dbReference>
<reference evidence="9" key="1">
    <citation type="journal article" date="2020" name="mSystems">
        <title>Genome- and Community-Level Interaction Insights into Carbon Utilization and Element Cycling Functions of Hydrothermarchaeota in Hydrothermal Sediment.</title>
        <authorList>
            <person name="Zhou Z."/>
            <person name="Liu Y."/>
            <person name="Xu W."/>
            <person name="Pan J."/>
            <person name="Luo Z.H."/>
            <person name="Li M."/>
        </authorList>
    </citation>
    <scope>NUCLEOTIDE SEQUENCE [LARGE SCALE GENOMIC DNA]</scope>
    <source>
        <strain evidence="9">SpSt-6</strain>
    </source>
</reference>
<comment type="cofactor">
    <cofactor evidence="6">
        <name>Mg(2+)</name>
        <dbReference type="ChEBI" id="CHEBI:18420"/>
    </cofactor>
</comment>
<dbReference type="InterPro" id="IPR004467">
    <property type="entry name" value="Or_phspho_trans_dom"/>
</dbReference>
<evidence type="ECO:0000259" key="8">
    <source>
        <dbReference type="Pfam" id="PF07238"/>
    </source>
</evidence>
<dbReference type="GO" id="GO:0004588">
    <property type="term" value="F:orotate phosphoribosyltransferase activity"/>
    <property type="evidence" value="ECO:0007669"/>
    <property type="project" value="UniProtKB-UniRule"/>
</dbReference>
<dbReference type="GO" id="GO:0019856">
    <property type="term" value="P:pyrimidine nucleobase biosynthetic process"/>
    <property type="evidence" value="ECO:0007669"/>
    <property type="project" value="TreeGrafter"/>
</dbReference>
<gene>
    <name evidence="6 9" type="primary">pyrE</name>
    <name evidence="9" type="ORF">ENT66_03215</name>
</gene>
<accession>A0A7C4NS98</accession>